<sequence>MPHVYSHDDNRIASSIEKRIHAIRSYRDALRSRRSSQQSQEILDNGLRESLVQEDLHDQQPTHIVAGFKAVHPEPEPTDQMKKTAGSFNDVEKPEE</sequence>
<feature type="region of interest" description="Disordered" evidence="1">
    <location>
        <begin position="71"/>
        <end position="96"/>
    </location>
</feature>
<accession>A0A5N5WRE8</accession>
<name>A0A5N5WRE8_9EURO</name>
<proteinExistence type="predicted"/>
<dbReference type="OrthoDB" id="4483481at2759"/>
<evidence type="ECO:0000313" key="2">
    <source>
        <dbReference type="EMBL" id="KAB8069780.1"/>
    </source>
</evidence>
<dbReference type="EMBL" id="ML732327">
    <property type="protein sequence ID" value="KAB8069780.1"/>
    <property type="molecule type" value="Genomic_DNA"/>
</dbReference>
<feature type="compositionally biased region" description="Basic and acidic residues" evidence="1">
    <location>
        <begin position="71"/>
        <end position="82"/>
    </location>
</feature>
<reference evidence="2 3" key="1">
    <citation type="submission" date="2019-04" db="EMBL/GenBank/DDBJ databases">
        <title>Friends and foes A comparative genomics study of 23 Aspergillus species from section Flavi.</title>
        <authorList>
            <consortium name="DOE Joint Genome Institute"/>
            <person name="Kjaerbolling I."/>
            <person name="Vesth T."/>
            <person name="Frisvad J.C."/>
            <person name="Nybo J.L."/>
            <person name="Theobald S."/>
            <person name="Kildgaard S."/>
            <person name="Isbrandt T."/>
            <person name="Kuo A."/>
            <person name="Sato A."/>
            <person name="Lyhne E.K."/>
            <person name="Kogle M.E."/>
            <person name="Wiebenga A."/>
            <person name="Kun R.S."/>
            <person name="Lubbers R.J."/>
            <person name="Makela M.R."/>
            <person name="Barry K."/>
            <person name="Chovatia M."/>
            <person name="Clum A."/>
            <person name="Daum C."/>
            <person name="Haridas S."/>
            <person name="He G."/>
            <person name="LaButti K."/>
            <person name="Lipzen A."/>
            <person name="Mondo S."/>
            <person name="Riley R."/>
            <person name="Salamov A."/>
            <person name="Simmons B.A."/>
            <person name="Magnuson J.K."/>
            <person name="Henrissat B."/>
            <person name="Mortensen U.H."/>
            <person name="Larsen T.O."/>
            <person name="Devries R.P."/>
            <person name="Grigoriev I.V."/>
            <person name="Machida M."/>
            <person name="Baker S.E."/>
            <person name="Andersen M.R."/>
        </authorList>
    </citation>
    <scope>NUCLEOTIDE SEQUENCE [LARGE SCALE GENOMIC DNA]</scope>
    <source>
        <strain evidence="2 3">CBS 151.66</strain>
    </source>
</reference>
<protein>
    <submittedName>
        <fullName evidence="2">Uncharacterized protein</fullName>
    </submittedName>
</protein>
<keyword evidence="3" id="KW-1185">Reference proteome</keyword>
<gene>
    <name evidence="2" type="ORF">BDV29DRAFT_182215</name>
</gene>
<feature type="non-terminal residue" evidence="2">
    <location>
        <position position="1"/>
    </location>
</feature>
<evidence type="ECO:0000256" key="1">
    <source>
        <dbReference type="SAM" id="MobiDB-lite"/>
    </source>
</evidence>
<evidence type="ECO:0000313" key="3">
    <source>
        <dbReference type="Proteomes" id="UP000326565"/>
    </source>
</evidence>
<organism evidence="2 3">
    <name type="scientific">Aspergillus leporis</name>
    <dbReference type="NCBI Taxonomy" id="41062"/>
    <lineage>
        <taxon>Eukaryota</taxon>
        <taxon>Fungi</taxon>
        <taxon>Dikarya</taxon>
        <taxon>Ascomycota</taxon>
        <taxon>Pezizomycotina</taxon>
        <taxon>Eurotiomycetes</taxon>
        <taxon>Eurotiomycetidae</taxon>
        <taxon>Eurotiales</taxon>
        <taxon>Aspergillaceae</taxon>
        <taxon>Aspergillus</taxon>
        <taxon>Aspergillus subgen. Circumdati</taxon>
    </lineage>
</organism>
<dbReference type="AlphaFoldDB" id="A0A5N5WRE8"/>
<dbReference type="Proteomes" id="UP000326565">
    <property type="component" value="Unassembled WGS sequence"/>
</dbReference>